<reference evidence="2" key="2">
    <citation type="submission" date="2015-01" db="EMBL/GenBank/DDBJ databases">
        <title>Evolutionary Origins and Diversification of the Mycorrhizal Mutualists.</title>
        <authorList>
            <consortium name="DOE Joint Genome Institute"/>
            <consortium name="Mycorrhizal Genomics Consortium"/>
            <person name="Kohler A."/>
            <person name="Kuo A."/>
            <person name="Nagy L.G."/>
            <person name="Floudas D."/>
            <person name="Copeland A."/>
            <person name="Barry K.W."/>
            <person name="Cichocki N."/>
            <person name="Veneault-Fourrey C."/>
            <person name="LaButti K."/>
            <person name="Lindquist E.A."/>
            <person name="Lipzen A."/>
            <person name="Lundell T."/>
            <person name="Morin E."/>
            <person name="Murat C."/>
            <person name="Riley R."/>
            <person name="Ohm R."/>
            <person name="Sun H."/>
            <person name="Tunlid A."/>
            <person name="Henrissat B."/>
            <person name="Grigoriev I.V."/>
            <person name="Hibbett D.S."/>
            <person name="Martin F."/>
        </authorList>
    </citation>
    <scope>NUCLEOTIDE SEQUENCE [LARGE SCALE GENOMIC DNA]</scope>
    <source>
        <strain evidence="2">F 1598</strain>
    </source>
</reference>
<accession>A0A0C3APZ0</accession>
<sequence>MLSTCYASASFMSSLFCIFESISSHWYELPISKMQNLLSQWLDPMSCVTLRTDWRNLLTVASDYLYHWMDCWVCCAACV</sequence>
<evidence type="ECO:0000313" key="1">
    <source>
        <dbReference type="EMBL" id="KIM75993.1"/>
    </source>
</evidence>
<proteinExistence type="predicted"/>
<dbReference type="Proteomes" id="UP000054166">
    <property type="component" value="Unassembled WGS sequence"/>
</dbReference>
<name>A0A0C3APZ0_PILCF</name>
<dbReference type="InParanoid" id="A0A0C3APZ0"/>
<dbReference type="EMBL" id="KN833040">
    <property type="protein sequence ID" value="KIM75993.1"/>
    <property type="molecule type" value="Genomic_DNA"/>
</dbReference>
<evidence type="ECO:0000313" key="2">
    <source>
        <dbReference type="Proteomes" id="UP000054166"/>
    </source>
</evidence>
<dbReference type="HOGENOM" id="CLU_2606888_0_0_1"/>
<reference evidence="1 2" key="1">
    <citation type="submission" date="2014-04" db="EMBL/GenBank/DDBJ databases">
        <authorList>
            <consortium name="DOE Joint Genome Institute"/>
            <person name="Kuo A."/>
            <person name="Tarkka M."/>
            <person name="Buscot F."/>
            <person name="Kohler A."/>
            <person name="Nagy L.G."/>
            <person name="Floudas D."/>
            <person name="Copeland A."/>
            <person name="Barry K.W."/>
            <person name="Cichocki N."/>
            <person name="Veneault-Fourrey C."/>
            <person name="LaButti K."/>
            <person name="Lindquist E.A."/>
            <person name="Lipzen A."/>
            <person name="Lundell T."/>
            <person name="Morin E."/>
            <person name="Murat C."/>
            <person name="Sun H."/>
            <person name="Tunlid A."/>
            <person name="Henrissat B."/>
            <person name="Grigoriev I.V."/>
            <person name="Hibbett D.S."/>
            <person name="Martin F."/>
            <person name="Nordberg H.P."/>
            <person name="Cantor M.N."/>
            <person name="Hua S.X."/>
        </authorList>
    </citation>
    <scope>NUCLEOTIDE SEQUENCE [LARGE SCALE GENOMIC DNA]</scope>
    <source>
        <strain evidence="1 2">F 1598</strain>
    </source>
</reference>
<organism evidence="1 2">
    <name type="scientific">Piloderma croceum (strain F 1598)</name>
    <dbReference type="NCBI Taxonomy" id="765440"/>
    <lineage>
        <taxon>Eukaryota</taxon>
        <taxon>Fungi</taxon>
        <taxon>Dikarya</taxon>
        <taxon>Basidiomycota</taxon>
        <taxon>Agaricomycotina</taxon>
        <taxon>Agaricomycetes</taxon>
        <taxon>Agaricomycetidae</taxon>
        <taxon>Atheliales</taxon>
        <taxon>Atheliaceae</taxon>
        <taxon>Piloderma</taxon>
    </lineage>
</organism>
<gene>
    <name evidence="1" type="ORF">PILCRDRAFT_661668</name>
</gene>
<keyword evidence="2" id="KW-1185">Reference proteome</keyword>
<protein>
    <submittedName>
        <fullName evidence="1">Uncharacterized protein</fullName>
    </submittedName>
</protein>
<dbReference type="AlphaFoldDB" id="A0A0C3APZ0"/>